<feature type="transmembrane region" description="Helical" evidence="7">
    <location>
        <begin position="162"/>
        <end position="187"/>
    </location>
</feature>
<proteinExistence type="inferred from homology"/>
<dbReference type="Gene3D" id="1.20.1630.10">
    <property type="entry name" value="Formate dehydrogenase/DMSO reductase domain"/>
    <property type="match status" value="1"/>
</dbReference>
<feature type="transmembrane region" description="Helical" evidence="7">
    <location>
        <begin position="129"/>
        <end position="150"/>
    </location>
</feature>
<evidence type="ECO:0000256" key="6">
    <source>
        <dbReference type="ARBA" id="ARBA00023136"/>
    </source>
</evidence>
<feature type="transmembrane region" description="Helical" evidence="7">
    <location>
        <begin position="55"/>
        <end position="76"/>
    </location>
</feature>
<accession>A0A4E0QQE1</accession>
<dbReference type="PANTHER" id="PTHR34856">
    <property type="entry name" value="PROTEIN NRFD"/>
    <property type="match status" value="1"/>
</dbReference>
<evidence type="ECO:0000256" key="7">
    <source>
        <dbReference type="SAM" id="Phobius"/>
    </source>
</evidence>
<feature type="transmembrane region" description="Helical" evidence="7">
    <location>
        <begin position="309"/>
        <end position="334"/>
    </location>
</feature>
<comment type="subcellular location">
    <subcellularLocation>
        <location evidence="1">Cell membrane</location>
        <topology evidence="1">Multi-pass membrane protein</topology>
    </subcellularLocation>
</comment>
<dbReference type="Pfam" id="PF03916">
    <property type="entry name" value="NrfD"/>
    <property type="match status" value="1"/>
</dbReference>
<organism evidence="8 9">
    <name type="scientific">Candidatus Thiomargarita nelsonii</name>
    <dbReference type="NCBI Taxonomy" id="1003181"/>
    <lineage>
        <taxon>Bacteria</taxon>
        <taxon>Pseudomonadati</taxon>
        <taxon>Pseudomonadota</taxon>
        <taxon>Gammaproteobacteria</taxon>
        <taxon>Thiotrichales</taxon>
        <taxon>Thiotrichaceae</taxon>
        <taxon>Thiomargarita</taxon>
    </lineage>
</organism>
<dbReference type="EMBL" id="JSZA02000162">
    <property type="protein sequence ID" value="TGO02320.1"/>
    <property type="molecule type" value="Genomic_DNA"/>
</dbReference>
<reference evidence="8 9" key="1">
    <citation type="journal article" date="2016" name="Front. Microbiol.">
        <title>Single-Cell (Meta-)Genomics of a Dimorphic Candidatus Thiomargarita nelsonii Reveals Genomic Plasticity.</title>
        <authorList>
            <person name="Flood B.E."/>
            <person name="Fliss P."/>
            <person name="Jones D.S."/>
            <person name="Dick G.J."/>
            <person name="Jain S."/>
            <person name="Kaster A.K."/>
            <person name="Winkel M."/>
            <person name="Mussmann M."/>
            <person name="Bailey J."/>
        </authorList>
    </citation>
    <scope>NUCLEOTIDE SEQUENCE [LARGE SCALE GENOMIC DNA]</scope>
    <source>
        <strain evidence="8">Hydrate Ridge</strain>
    </source>
</reference>
<dbReference type="InterPro" id="IPR052049">
    <property type="entry name" value="Electron_transfer_protein"/>
</dbReference>
<name>A0A4E0QQE1_9GAMM</name>
<feature type="transmembrane region" description="Helical" evidence="7">
    <location>
        <begin position="238"/>
        <end position="256"/>
    </location>
</feature>
<feature type="transmembrane region" description="Helical" evidence="7">
    <location>
        <begin position="16"/>
        <end position="35"/>
    </location>
</feature>
<dbReference type="AlphaFoldDB" id="A0A4E0QQE1"/>
<keyword evidence="4 7" id="KW-0812">Transmembrane</keyword>
<comment type="caution">
    <text evidence="8">The sequence shown here is derived from an EMBL/GenBank/DDBJ whole genome shotgun (WGS) entry which is preliminary data.</text>
</comment>
<evidence type="ECO:0000256" key="4">
    <source>
        <dbReference type="ARBA" id="ARBA00022692"/>
    </source>
</evidence>
<evidence type="ECO:0000256" key="2">
    <source>
        <dbReference type="ARBA" id="ARBA00008929"/>
    </source>
</evidence>
<feature type="transmembrane region" description="Helical" evidence="7">
    <location>
        <begin position="362"/>
        <end position="383"/>
    </location>
</feature>
<feature type="transmembrane region" description="Helical" evidence="7">
    <location>
        <begin position="193"/>
        <end position="218"/>
    </location>
</feature>
<keyword evidence="6 7" id="KW-0472">Membrane</keyword>
<keyword evidence="5 7" id="KW-1133">Transmembrane helix</keyword>
<evidence type="ECO:0000313" key="9">
    <source>
        <dbReference type="Proteomes" id="UP000030428"/>
    </source>
</evidence>
<dbReference type="PANTHER" id="PTHR34856:SF2">
    <property type="entry name" value="PROTEIN NRFD"/>
    <property type="match status" value="1"/>
</dbReference>
<evidence type="ECO:0000256" key="5">
    <source>
        <dbReference type="ARBA" id="ARBA00022989"/>
    </source>
</evidence>
<dbReference type="GO" id="GO:0005886">
    <property type="term" value="C:plasma membrane"/>
    <property type="evidence" value="ECO:0007669"/>
    <property type="project" value="UniProtKB-SubCell"/>
</dbReference>
<evidence type="ECO:0000256" key="3">
    <source>
        <dbReference type="ARBA" id="ARBA00022475"/>
    </source>
</evidence>
<keyword evidence="9" id="KW-1185">Reference proteome</keyword>
<feature type="transmembrane region" description="Helical" evidence="7">
    <location>
        <begin position="268"/>
        <end position="297"/>
    </location>
</feature>
<keyword evidence="3" id="KW-1003">Cell membrane</keyword>
<dbReference type="Proteomes" id="UP000030428">
    <property type="component" value="Unassembled WGS sequence"/>
</dbReference>
<evidence type="ECO:0000313" key="8">
    <source>
        <dbReference type="EMBL" id="TGO02320.1"/>
    </source>
</evidence>
<evidence type="ECO:0000256" key="1">
    <source>
        <dbReference type="ARBA" id="ARBA00004651"/>
    </source>
</evidence>
<feature type="transmembrane region" description="Helical" evidence="7">
    <location>
        <begin position="88"/>
        <end position="109"/>
    </location>
</feature>
<dbReference type="InterPro" id="IPR005614">
    <property type="entry name" value="NrfD-like"/>
</dbReference>
<sequence length="404" mass="44652">MKNVTYCVIEGKSPGFYGGIAVSLLFISLGLFAAYNMEHHGHAITGMTNQIVWGMPHIFAIFLIVAASGVLNVASISSVFRKVFYSPLARLSALLAITLLIGGLSVLVLDLGRPDRLIIAMTYYNFKSIFAWNIILYNGFIMICAIYLWFMMERRMQRYYPTAGLIAFIWRLILTTGTGSIFGLLVAREAYQTAIMAPLFIALSLSLGLAIFLIVLLIDCWETHCALGEGVLHRPKTLLGVLIGAVFYFVLAYHISHLYFTGRHGVEYFILAGGGIYTVLFWGGYLFLGTILPLLLLYHDRFTRSRASIAAASILTLIGGFSLLYVIIIGGQAYPLEIFPGMEVTSSGFFDDSPVHPYTPSVWEIMLGLSGIAISALLTVLALRIMPFMPRSLADNDIDETFKD</sequence>
<gene>
    <name evidence="8" type="ORF">PN36_26950</name>
</gene>
<comment type="similarity">
    <text evidence="2">Belongs to the NrfD family.</text>
</comment>
<protein>
    <submittedName>
        <fullName evidence="8">Molybdopterin oxidoreductase</fullName>
    </submittedName>
</protein>